<organism evidence="2 3">
    <name type="scientific">Pseudomonas parafulva</name>
    <dbReference type="NCBI Taxonomy" id="157782"/>
    <lineage>
        <taxon>Bacteria</taxon>
        <taxon>Pseudomonadati</taxon>
        <taxon>Pseudomonadota</taxon>
        <taxon>Gammaproteobacteria</taxon>
        <taxon>Pseudomonadales</taxon>
        <taxon>Pseudomonadaceae</taxon>
        <taxon>Pseudomonas</taxon>
    </lineage>
</organism>
<evidence type="ECO:0000313" key="2">
    <source>
        <dbReference type="EMBL" id="KTT19054.1"/>
    </source>
</evidence>
<accession>A0AAJ0LLR5</accession>
<evidence type="ECO:0000313" key="3">
    <source>
        <dbReference type="Proteomes" id="UP000071644"/>
    </source>
</evidence>
<dbReference type="SUPFAM" id="SSF51306">
    <property type="entry name" value="LexA/Signal peptidase"/>
    <property type="match status" value="1"/>
</dbReference>
<dbReference type="PANTHER" id="PTHR33516:SF2">
    <property type="entry name" value="LEXA REPRESSOR-RELATED"/>
    <property type="match status" value="1"/>
</dbReference>
<dbReference type="InterPro" id="IPR050077">
    <property type="entry name" value="LexA_repressor"/>
</dbReference>
<proteinExistence type="predicted"/>
<dbReference type="CDD" id="cd06529">
    <property type="entry name" value="S24_LexA-like"/>
    <property type="match status" value="1"/>
</dbReference>
<evidence type="ECO:0000259" key="1">
    <source>
        <dbReference type="Pfam" id="PF00717"/>
    </source>
</evidence>
<dbReference type="InterPro" id="IPR015927">
    <property type="entry name" value="Peptidase_S24_S26A/B/C"/>
</dbReference>
<dbReference type="Pfam" id="PF00717">
    <property type="entry name" value="Peptidase_S24"/>
    <property type="match status" value="1"/>
</dbReference>
<dbReference type="Gene3D" id="2.10.109.10">
    <property type="entry name" value="Umud Fragment, subunit A"/>
    <property type="match status" value="1"/>
</dbReference>
<feature type="domain" description="Peptidase S24/S26A/S26B/S26C" evidence="1">
    <location>
        <begin position="20"/>
        <end position="114"/>
    </location>
</feature>
<dbReference type="PANTHER" id="PTHR33516">
    <property type="entry name" value="LEXA REPRESSOR"/>
    <property type="match status" value="1"/>
</dbReference>
<name>A0AAJ0LLR5_9PSED</name>
<gene>
    <name evidence="2" type="ORF">NS96R_05685</name>
</gene>
<dbReference type="InterPro" id="IPR036286">
    <property type="entry name" value="LexA/Signal_pep-like_sf"/>
</dbReference>
<sequence>MEAPPMNTALDFEIDDMPQLSLDDLMQVRAPWTYLVKIEGESMQGIGMYSGDLLVVDRSVEAKHGDIVIAAVNGEPVCKRMCHEHGVLVLRSENPKFPSRYIMEGDTFEVWGIVRFSVRDHDRVTG</sequence>
<dbReference type="AlphaFoldDB" id="A0AAJ0LLR5"/>
<reference evidence="2 3" key="1">
    <citation type="journal article" date="2016" name="Front. Microbiol.">
        <title>Genomic Resource of Rice Seed Associated Bacteria.</title>
        <authorList>
            <person name="Midha S."/>
            <person name="Bansal K."/>
            <person name="Sharma S."/>
            <person name="Kumar N."/>
            <person name="Patil P.P."/>
            <person name="Chaudhry V."/>
            <person name="Patil P.B."/>
        </authorList>
    </citation>
    <scope>NUCLEOTIDE SEQUENCE [LARGE SCALE GENOMIC DNA]</scope>
    <source>
        <strain evidence="2 3">NS96</strain>
    </source>
</reference>
<comment type="caution">
    <text evidence="2">The sequence shown here is derived from an EMBL/GenBank/DDBJ whole genome shotgun (WGS) entry which is preliminary data.</text>
</comment>
<dbReference type="Proteomes" id="UP000071644">
    <property type="component" value="Unassembled WGS sequence"/>
</dbReference>
<dbReference type="InterPro" id="IPR039418">
    <property type="entry name" value="LexA-like"/>
</dbReference>
<dbReference type="EMBL" id="LDSN01000012">
    <property type="protein sequence ID" value="KTT19054.1"/>
    <property type="molecule type" value="Genomic_DNA"/>
</dbReference>
<dbReference type="RefSeq" id="WP_153008548.1">
    <property type="nucleotide sequence ID" value="NZ_LDSN01000012.1"/>
</dbReference>
<protein>
    <submittedName>
        <fullName evidence="2">Peptidase S24</fullName>
    </submittedName>
</protein>